<evidence type="ECO:0000259" key="6">
    <source>
        <dbReference type="Pfam" id="PF07298"/>
    </source>
</evidence>
<accession>A0A2N7XAA5</accession>
<comment type="subcellular location">
    <subcellularLocation>
        <location evidence="1">Membrane</location>
        <topology evidence="1">Multi-pass membrane protein</topology>
    </subcellularLocation>
</comment>
<feature type="transmembrane region" description="Helical" evidence="5">
    <location>
        <begin position="104"/>
        <end position="120"/>
    </location>
</feature>
<feature type="transmembrane region" description="Helical" evidence="5">
    <location>
        <begin position="166"/>
        <end position="186"/>
    </location>
</feature>
<dbReference type="STRING" id="863227.GCA_000373005_00810"/>
<evidence type="ECO:0000256" key="1">
    <source>
        <dbReference type="ARBA" id="ARBA00004141"/>
    </source>
</evidence>
<keyword evidence="8" id="KW-1185">Reference proteome</keyword>
<feature type="domain" description="NnrU" evidence="6">
    <location>
        <begin position="3"/>
        <end position="190"/>
    </location>
</feature>
<name>A0A2N7XAA5_9BURK</name>
<organism evidence="7 8">
    <name type="scientific">Trinickia symbiotica</name>
    <dbReference type="NCBI Taxonomy" id="863227"/>
    <lineage>
        <taxon>Bacteria</taxon>
        <taxon>Pseudomonadati</taxon>
        <taxon>Pseudomonadota</taxon>
        <taxon>Betaproteobacteria</taxon>
        <taxon>Burkholderiales</taxon>
        <taxon>Burkholderiaceae</taxon>
        <taxon>Trinickia</taxon>
    </lineage>
</organism>
<comment type="caution">
    <text evidence="7">The sequence shown here is derived from an EMBL/GenBank/DDBJ whole genome shotgun (WGS) entry which is preliminary data.</text>
</comment>
<evidence type="ECO:0000256" key="4">
    <source>
        <dbReference type="ARBA" id="ARBA00023136"/>
    </source>
</evidence>
<dbReference type="GO" id="GO:0016020">
    <property type="term" value="C:membrane"/>
    <property type="evidence" value="ECO:0007669"/>
    <property type="project" value="UniProtKB-SubCell"/>
</dbReference>
<dbReference type="Pfam" id="PF07298">
    <property type="entry name" value="NnrU"/>
    <property type="match status" value="1"/>
</dbReference>
<dbReference type="Proteomes" id="UP000235777">
    <property type="component" value="Unassembled WGS sequence"/>
</dbReference>
<keyword evidence="4 5" id="KW-0472">Membrane</keyword>
<dbReference type="InterPro" id="IPR009915">
    <property type="entry name" value="NnrU_dom"/>
</dbReference>
<feature type="transmembrane region" description="Helical" evidence="5">
    <location>
        <begin position="127"/>
        <end position="146"/>
    </location>
</feature>
<feature type="transmembrane region" description="Helical" evidence="5">
    <location>
        <begin position="40"/>
        <end position="59"/>
    </location>
</feature>
<dbReference type="EMBL" id="PNYC01000001">
    <property type="protein sequence ID" value="PMS38693.1"/>
    <property type="molecule type" value="Genomic_DNA"/>
</dbReference>
<dbReference type="RefSeq" id="WP_026229421.1">
    <property type="nucleotide sequence ID" value="NZ_KB890165.1"/>
</dbReference>
<dbReference type="AlphaFoldDB" id="A0A2N7XAA5"/>
<evidence type="ECO:0000256" key="2">
    <source>
        <dbReference type="ARBA" id="ARBA00022692"/>
    </source>
</evidence>
<proteinExistence type="predicted"/>
<feature type="transmembrane region" description="Helical" evidence="5">
    <location>
        <begin position="71"/>
        <end position="92"/>
    </location>
</feature>
<gene>
    <name evidence="7" type="ORF">C0Z20_02215</name>
</gene>
<keyword evidence="3 5" id="KW-1133">Transmembrane helix</keyword>
<dbReference type="OrthoDB" id="5293641at2"/>
<evidence type="ECO:0000313" key="8">
    <source>
        <dbReference type="Proteomes" id="UP000235777"/>
    </source>
</evidence>
<keyword evidence="2 5" id="KW-0812">Transmembrane</keyword>
<sequence length="192" mass="20471">MAVLILGLIAFLGVHSVRLVAEPWRAAQFARLGEQRWKGLYSLVSLIGFVLIVWGYGIARRSPVLLWAPPVGARHLTALLVAIAFILIAAAYVPGNHIKRAVGHPMYAGVAIWAIGHLLANGTINAVVLFGAFFVWAAAGFLIWRGRDSRAGVAYPAGTTAGDLKAVVGGLVAWAIFAFLLHGWLIGVKPFG</sequence>
<evidence type="ECO:0000256" key="3">
    <source>
        <dbReference type="ARBA" id="ARBA00022989"/>
    </source>
</evidence>
<reference evidence="7 8" key="1">
    <citation type="submission" date="2018-01" db="EMBL/GenBank/DDBJ databases">
        <title>Whole genome analyses suggest that Burkholderia sensu lato contains two further novel genera in the rhizoxinica-symbiotica group Mycetohabitans gen. nov., and Trinickia gen. nov.: implications for the evolution of diazotrophy and nodulation in the Burkholderiaceae.</title>
        <authorList>
            <person name="Estrada-de los Santos P."/>
            <person name="Palmer M."/>
            <person name="Chavez-Ramirez B."/>
            <person name="Beukes C."/>
            <person name="Steenkamp E.T."/>
            <person name="Hirsch A.M."/>
            <person name="Manyaka P."/>
            <person name="Maluk M."/>
            <person name="Lafos M."/>
            <person name="Crook M."/>
            <person name="Gross E."/>
            <person name="Simon M.F."/>
            <person name="Bueno dos Reis Junior F."/>
            <person name="Poole P.S."/>
            <person name="Venter S.N."/>
            <person name="James E.K."/>
        </authorList>
    </citation>
    <scope>NUCLEOTIDE SEQUENCE [LARGE SCALE GENOMIC DNA]</scope>
    <source>
        <strain evidence="7 8">JPY 581</strain>
    </source>
</reference>
<protein>
    <submittedName>
        <fullName evidence="7">NnrU family protein</fullName>
    </submittedName>
</protein>
<evidence type="ECO:0000256" key="5">
    <source>
        <dbReference type="SAM" id="Phobius"/>
    </source>
</evidence>
<evidence type="ECO:0000313" key="7">
    <source>
        <dbReference type="EMBL" id="PMS38693.1"/>
    </source>
</evidence>